<name>A0A3E0TTY4_9GAMM</name>
<comment type="catalytic activity">
    <reaction evidence="3">
        <text>alpha-L-fucose = beta-L-fucose</text>
        <dbReference type="Rhea" id="RHEA:25580"/>
        <dbReference type="ChEBI" id="CHEBI:42548"/>
        <dbReference type="ChEBI" id="CHEBI:42589"/>
        <dbReference type="EC" id="5.1.3.29"/>
    </reaction>
</comment>
<dbReference type="GO" id="GO:0062193">
    <property type="term" value="F:D-ribose pyranase activity"/>
    <property type="evidence" value="ECO:0007669"/>
    <property type="project" value="UniProtKB-EC"/>
</dbReference>
<dbReference type="GO" id="GO:0042806">
    <property type="term" value="F:fucose binding"/>
    <property type="evidence" value="ECO:0007669"/>
    <property type="project" value="TreeGrafter"/>
</dbReference>
<dbReference type="RefSeq" id="WP_116008512.1">
    <property type="nucleotide sequence ID" value="NZ_QUOU01000001.1"/>
</dbReference>
<dbReference type="GO" id="GO:0006004">
    <property type="term" value="P:fucose metabolic process"/>
    <property type="evidence" value="ECO:0007669"/>
    <property type="project" value="TreeGrafter"/>
</dbReference>
<proteinExistence type="predicted"/>
<evidence type="ECO:0000313" key="5">
    <source>
        <dbReference type="Proteomes" id="UP000256478"/>
    </source>
</evidence>
<dbReference type="EMBL" id="QUOU01000001">
    <property type="protein sequence ID" value="REL27432.1"/>
    <property type="molecule type" value="Genomic_DNA"/>
</dbReference>
<dbReference type="EC" id="5.1.3.29" evidence="4"/>
<dbReference type="InterPro" id="IPR023750">
    <property type="entry name" value="RbsD-like_sf"/>
</dbReference>
<protein>
    <submittedName>
        <fullName evidence="4">L-fucose mutarotase</fullName>
        <ecNumber evidence="4">5.1.3.29</ecNumber>
    </submittedName>
</protein>
<dbReference type="SUPFAM" id="SSF102546">
    <property type="entry name" value="RbsD-like"/>
    <property type="match status" value="1"/>
</dbReference>
<keyword evidence="2 4" id="KW-0413">Isomerase</keyword>
<evidence type="ECO:0000256" key="1">
    <source>
        <dbReference type="ARBA" id="ARBA00000223"/>
    </source>
</evidence>
<dbReference type="InterPro" id="IPR050443">
    <property type="entry name" value="RbsD/FucU_mutarotase"/>
</dbReference>
<dbReference type="PANTHER" id="PTHR31690:SF4">
    <property type="entry name" value="FUCOSE MUTAROTASE"/>
    <property type="match status" value="1"/>
</dbReference>
<dbReference type="NCBIfam" id="NF011949">
    <property type="entry name" value="PRK15420.1"/>
    <property type="match status" value="1"/>
</dbReference>
<evidence type="ECO:0000256" key="3">
    <source>
        <dbReference type="ARBA" id="ARBA00036324"/>
    </source>
</evidence>
<evidence type="ECO:0000256" key="2">
    <source>
        <dbReference type="ARBA" id="ARBA00023235"/>
    </source>
</evidence>
<dbReference type="PANTHER" id="PTHR31690">
    <property type="entry name" value="FUCOSE MUTAROTASE"/>
    <property type="match status" value="1"/>
</dbReference>
<reference evidence="4 5" key="1">
    <citation type="submission" date="2018-08" db="EMBL/GenBank/DDBJ databases">
        <title>Thalassotalea euphylliae genome.</title>
        <authorList>
            <person name="Summers S."/>
            <person name="Rice S.A."/>
            <person name="Freckelton M.L."/>
            <person name="Nedved B.T."/>
            <person name="Hadfield M.G."/>
        </authorList>
    </citation>
    <scope>NUCLEOTIDE SEQUENCE [LARGE SCALE GENOMIC DNA]</scope>
    <source>
        <strain evidence="4 5">H1</strain>
    </source>
</reference>
<organism evidence="4 5">
    <name type="scientific">Thalassotalea euphylliae</name>
    <dbReference type="NCBI Taxonomy" id="1655234"/>
    <lineage>
        <taxon>Bacteria</taxon>
        <taxon>Pseudomonadati</taxon>
        <taxon>Pseudomonadota</taxon>
        <taxon>Gammaproteobacteria</taxon>
        <taxon>Alteromonadales</taxon>
        <taxon>Colwelliaceae</taxon>
        <taxon>Thalassotalea</taxon>
    </lineage>
</organism>
<comment type="catalytic activity">
    <reaction evidence="1">
        <text>beta-D-ribopyranose = beta-D-ribofuranose</text>
        <dbReference type="Rhea" id="RHEA:25432"/>
        <dbReference type="ChEBI" id="CHEBI:27476"/>
        <dbReference type="ChEBI" id="CHEBI:47002"/>
        <dbReference type="EC" id="5.4.99.62"/>
    </reaction>
</comment>
<sequence length="145" mass="15846">MLNHISQLISPELLLALYKMGHGDEIVLADAHFPGHSCNANVIRADGLNVADLLAAILPLMQLDQYVESPAIMMQVVPGDNADPQIAKDYLAVLSKFQPEHAVIGENERFAFYQRAEKAFAVVMTGETRKYGNIILKKGVTEVGA</sequence>
<dbReference type="GO" id="GO:0036373">
    <property type="term" value="F:L-fucose mutarotase activity"/>
    <property type="evidence" value="ECO:0007669"/>
    <property type="project" value="UniProtKB-EC"/>
</dbReference>
<dbReference type="OrthoDB" id="7947972at2"/>
<accession>A0A3E0TTY4</accession>
<comment type="caution">
    <text evidence="4">The sequence shown here is derived from an EMBL/GenBank/DDBJ whole genome shotgun (WGS) entry which is preliminary data.</text>
</comment>
<dbReference type="Pfam" id="PF05025">
    <property type="entry name" value="RbsD_FucU"/>
    <property type="match status" value="1"/>
</dbReference>
<dbReference type="AlphaFoldDB" id="A0A3E0TTY4"/>
<gene>
    <name evidence="4" type="ORF">DXX93_13230</name>
</gene>
<dbReference type="Proteomes" id="UP000256478">
    <property type="component" value="Unassembled WGS sequence"/>
</dbReference>
<dbReference type="Gene3D" id="3.40.1650.10">
    <property type="entry name" value="RbsD-like domain"/>
    <property type="match status" value="1"/>
</dbReference>
<dbReference type="InterPro" id="IPR007721">
    <property type="entry name" value="RbsD_FucU"/>
</dbReference>
<evidence type="ECO:0000313" key="4">
    <source>
        <dbReference type="EMBL" id="REL27432.1"/>
    </source>
</evidence>